<gene>
    <name evidence="1" type="ORF">Cflav_PD4284</name>
</gene>
<protein>
    <submittedName>
        <fullName evidence="1">Uncharacterized protein</fullName>
    </submittedName>
</protein>
<dbReference type="Proteomes" id="UP000003688">
    <property type="component" value="Unassembled WGS sequence"/>
</dbReference>
<evidence type="ECO:0000313" key="1">
    <source>
        <dbReference type="EMBL" id="EEF61605.1"/>
    </source>
</evidence>
<keyword evidence="2" id="KW-1185">Reference proteome</keyword>
<evidence type="ECO:0000313" key="2">
    <source>
        <dbReference type="Proteomes" id="UP000003688"/>
    </source>
</evidence>
<dbReference type="RefSeq" id="WP_007414497.1">
    <property type="nucleotide sequence ID" value="NZ_ABOX02000009.1"/>
</dbReference>
<sequence length="94" mass="10748">MIVLPAKKQKDLRQQASLFQAFRMPLQMKVLVQDCQTELYFSGSDSWTSDPEEAIDFGHVPRAAEFLLESRGLQADIILHFGHPAYDLRLKGTR</sequence>
<name>B9XFA7_PEDPL</name>
<organism evidence="1 2">
    <name type="scientific">Pedosphaera parvula (strain Ellin514)</name>
    <dbReference type="NCBI Taxonomy" id="320771"/>
    <lineage>
        <taxon>Bacteria</taxon>
        <taxon>Pseudomonadati</taxon>
        <taxon>Verrucomicrobiota</taxon>
        <taxon>Pedosphaerae</taxon>
        <taxon>Pedosphaerales</taxon>
        <taxon>Pedosphaeraceae</taxon>
        <taxon>Pedosphaera</taxon>
    </lineage>
</organism>
<accession>B9XFA7</accession>
<proteinExistence type="predicted"/>
<dbReference type="AlphaFoldDB" id="B9XFA7"/>
<comment type="caution">
    <text evidence="1">The sequence shown here is derived from an EMBL/GenBank/DDBJ whole genome shotgun (WGS) entry which is preliminary data.</text>
</comment>
<dbReference type="STRING" id="320771.Cflav_PD4284"/>
<reference evidence="1 2" key="1">
    <citation type="journal article" date="2011" name="J. Bacteriol.">
        <title>Genome sequence of 'Pedosphaera parvula' Ellin514, an aerobic Verrucomicrobial isolate from pasture soil.</title>
        <authorList>
            <person name="Kant R."/>
            <person name="van Passel M.W."/>
            <person name="Sangwan P."/>
            <person name="Palva A."/>
            <person name="Lucas S."/>
            <person name="Copeland A."/>
            <person name="Lapidus A."/>
            <person name="Glavina Del Rio T."/>
            <person name="Dalin E."/>
            <person name="Tice H."/>
            <person name="Bruce D."/>
            <person name="Goodwin L."/>
            <person name="Pitluck S."/>
            <person name="Chertkov O."/>
            <person name="Larimer F.W."/>
            <person name="Land M.L."/>
            <person name="Hauser L."/>
            <person name="Brettin T.S."/>
            <person name="Detter J.C."/>
            <person name="Han S."/>
            <person name="de Vos W.M."/>
            <person name="Janssen P.H."/>
            <person name="Smidt H."/>
        </authorList>
    </citation>
    <scope>NUCLEOTIDE SEQUENCE [LARGE SCALE GENOMIC DNA]</scope>
    <source>
        <strain evidence="1 2">Ellin514</strain>
    </source>
</reference>
<dbReference type="EMBL" id="ABOX02000009">
    <property type="protein sequence ID" value="EEF61605.1"/>
    <property type="molecule type" value="Genomic_DNA"/>
</dbReference>